<gene>
    <name evidence="1" type="ORF">D3H35_21715</name>
</gene>
<dbReference type="AlphaFoldDB" id="A0A398CQ05"/>
<dbReference type="RefSeq" id="WP_119151320.1">
    <property type="nucleotide sequence ID" value="NZ_QXJM01000040.1"/>
</dbReference>
<name>A0A398CQ05_9BACL</name>
<reference evidence="1 2" key="1">
    <citation type="submission" date="2018-09" db="EMBL/GenBank/DDBJ databases">
        <title>Cohnella cavernae sp. nov., isolated from a karst cave.</title>
        <authorList>
            <person name="Zhu H."/>
        </authorList>
    </citation>
    <scope>NUCLEOTIDE SEQUENCE [LARGE SCALE GENOMIC DNA]</scope>
    <source>
        <strain evidence="1 2">K2E09-144</strain>
    </source>
</reference>
<evidence type="ECO:0000313" key="2">
    <source>
        <dbReference type="Proteomes" id="UP000266340"/>
    </source>
</evidence>
<comment type="caution">
    <text evidence="1">The sequence shown here is derived from an EMBL/GenBank/DDBJ whole genome shotgun (WGS) entry which is preliminary data.</text>
</comment>
<protein>
    <submittedName>
        <fullName evidence="1">Uncharacterized protein</fullName>
    </submittedName>
</protein>
<sequence>MTCEFGKPSLREAKKNRAGRPVNATWLDDAVRLRTAAAADTLLRYGARRQAPCRSRRELLGATAPKSPSLRRRQSTLCSAPDICRWLIKVRSRLRIGVSTSIRDSDVRGLAREPPGPTCVTCPSGKELSTLTQQALRFPCPSCDRVQVAASCWLSVLALAVWTA</sequence>
<dbReference type="Proteomes" id="UP000266340">
    <property type="component" value="Unassembled WGS sequence"/>
</dbReference>
<dbReference type="EMBL" id="QXJM01000040">
    <property type="protein sequence ID" value="RIE01054.1"/>
    <property type="molecule type" value="Genomic_DNA"/>
</dbReference>
<evidence type="ECO:0000313" key="1">
    <source>
        <dbReference type="EMBL" id="RIE01054.1"/>
    </source>
</evidence>
<accession>A0A398CQ05</accession>
<proteinExistence type="predicted"/>
<keyword evidence="2" id="KW-1185">Reference proteome</keyword>
<organism evidence="1 2">
    <name type="scientific">Cohnella faecalis</name>
    <dbReference type="NCBI Taxonomy" id="2315694"/>
    <lineage>
        <taxon>Bacteria</taxon>
        <taxon>Bacillati</taxon>
        <taxon>Bacillota</taxon>
        <taxon>Bacilli</taxon>
        <taxon>Bacillales</taxon>
        <taxon>Paenibacillaceae</taxon>
        <taxon>Cohnella</taxon>
    </lineage>
</organism>